<sequence>MPGVSSTPANFAHASPDVSSVRDTCSKDCTKPVEQKPKCCLCEGNIPPVSWVAQKPRNRIDNDKEKVNNTPKSTPKPAQANNATPAPPKGSTFGTTSQECQNTPTA</sequence>
<organism evidence="2 3">
    <name type="scientific">Trichonephila inaurata madagascariensis</name>
    <dbReference type="NCBI Taxonomy" id="2747483"/>
    <lineage>
        <taxon>Eukaryota</taxon>
        <taxon>Metazoa</taxon>
        <taxon>Ecdysozoa</taxon>
        <taxon>Arthropoda</taxon>
        <taxon>Chelicerata</taxon>
        <taxon>Arachnida</taxon>
        <taxon>Araneae</taxon>
        <taxon>Araneomorphae</taxon>
        <taxon>Entelegynae</taxon>
        <taxon>Araneoidea</taxon>
        <taxon>Nephilidae</taxon>
        <taxon>Trichonephila</taxon>
        <taxon>Trichonephila inaurata</taxon>
    </lineage>
</organism>
<feature type="region of interest" description="Disordered" evidence="1">
    <location>
        <begin position="1"/>
        <end position="33"/>
    </location>
</feature>
<comment type="caution">
    <text evidence="2">The sequence shown here is derived from an EMBL/GenBank/DDBJ whole genome shotgun (WGS) entry which is preliminary data.</text>
</comment>
<evidence type="ECO:0000256" key="1">
    <source>
        <dbReference type="SAM" id="MobiDB-lite"/>
    </source>
</evidence>
<dbReference type="EMBL" id="BMAV01026716">
    <property type="protein sequence ID" value="GFS52733.1"/>
    <property type="molecule type" value="Genomic_DNA"/>
</dbReference>
<gene>
    <name evidence="2" type="ORF">TNIN_331541</name>
</gene>
<reference evidence="2" key="1">
    <citation type="submission" date="2020-08" db="EMBL/GenBank/DDBJ databases">
        <title>Multicomponent nature underlies the extraordinary mechanical properties of spider dragline silk.</title>
        <authorList>
            <person name="Kono N."/>
            <person name="Nakamura H."/>
            <person name="Mori M."/>
            <person name="Yoshida Y."/>
            <person name="Ohtoshi R."/>
            <person name="Malay A.D."/>
            <person name="Moran D.A.P."/>
            <person name="Tomita M."/>
            <person name="Numata K."/>
            <person name="Arakawa K."/>
        </authorList>
    </citation>
    <scope>NUCLEOTIDE SEQUENCE</scope>
</reference>
<feature type="region of interest" description="Disordered" evidence="1">
    <location>
        <begin position="53"/>
        <end position="106"/>
    </location>
</feature>
<feature type="compositionally biased region" description="Low complexity" evidence="1">
    <location>
        <begin position="75"/>
        <end position="84"/>
    </location>
</feature>
<dbReference type="AlphaFoldDB" id="A0A8X6KJ32"/>
<feature type="compositionally biased region" description="Basic and acidic residues" evidence="1">
    <location>
        <begin position="24"/>
        <end position="33"/>
    </location>
</feature>
<accession>A0A8X6KJ32</accession>
<evidence type="ECO:0000313" key="2">
    <source>
        <dbReference type="EMBL" id="GFS52733.1"/>
    </source>
</evidence>
<protein>
    <submittedName>
        <fullName evidence="2">Uncharacterized protein</fullName>
    </submittedName>
</protein>
<keyword evidence="3" id="KW-1185">Reference proteome</keyword>
<dbReference type="Proteomes" id="UP000886998">
    <property type="component" value="Unassembled WGS sequence"/>
</dbReference>
<proteinExistence type="predicted"/>
<feature type="compositionally biased region" description="Basic and acidic residues" evidence="1">
    <location>
        <begin position="58"/>
        <end position="67"/>
    </location>
</feature>
<name>A0A8X6KJ32_9ARAC</name>
<feature type="compositionally biased region" description="Polar residues" evidence="1">
    <location>
        <begin position="92"/>
        <end position="106"/>
    </location>
</feature>
<dbReference type="OrthoDB" id="8123891at2759"/>
<evidence type="ECO:0000313" key="3">
    <source>
        <dbReference type="Proteomes" id="UP000886998"/>
    </source>
</evidence>